<dbReference type="InterPro" id="IPR052698">
    <property type="entry name" value="MoCofactor_Util/Proc"/>
</dbReference>
<comment type="caution">
    <text evidence="3">The sequence shown here is derived from an EMBL/GenBank/DDBJ whole genome shotgun (WGS) entry which is preliminary data.</text>
</comment>
<feature type="domain" description="XdhC Rossmann" evidence="2">
    <location>
        <begin position="61"/>
        <end position="200"/>
    </location>
</feature>
<dbReference type="Proteomes" id="UP000823936">
    <property type="component" value="Unassembled WGS sequence"/>
</dbReference>
<dbReference type="Pfam" id="PF02625">
    <property type="entry name" value="XdhC_CoxI"/>
    <property type="match status" value="1"/>
</dbReference>
<evidence type="ECO:0000313" key="3">
    <source>
        <dbReference type="EMBL" id="HIV99183.1"/>
    </source>
</evidence>
<protein>
    <submittedName>
        <fullName evidence="3">XdhC family protein</fullName>
    </submittedName>
</protein>
<dbReference type="Gene3D" id="3.40.50.720">
    <property type="entry name" value="NAD(P)-binding Rossmann-like Domain"/>
    <property type="match status" value="1"/>
</dbReference>
<dbReference type="PANTHER" id="PTHR30388">
    <property type="entry name" value="ALDEHYDE OXIDOREDUCTASE MOLYBDENUM COFACTOR ASSEMBLY PROTEIN"/>
    <property type="match status" value="1"/>
</dbReference>
<accession>A0A9D1PTE0</accession>
<dbReference type="Pfam" id="PF13478">
    <property type="entry name" value="XdhC_C"/>
    <property type="match status" value="1"/>
</dbReference>
<dbReference type="InterPro" id="IPR027051">
    <property type="entry name" value="XdhC_Rossmann_dom"/>
</dbReference>
<organism evidence="3 4">
    <name type="scientific">Candidatus Ornithospirochaeta avicola</name>
    <dbReference type="NCBI Taxonomy" id="2840896"/>
    <lineage>
        <taxon>Bacteria</taxon>
        <taxon>Pseudomonadati</taxon>
        <taxon>Spirochaetota</taxon>
        <taxon>Spirochaetia</taxon>
        <taxon>Spirochaetales</taxon>
        <taxon>Spirochaetaceae</taxon>
        <taxon>Spirochaetaceae incertae sedis</taxon>
        <taxon>Candidatus Ornithospirochaeta</taxon>
    </lineage>
</organism>
<feature type="domain" description="XdhC- CoxI" evidence="1">
    <location>
        <begin position="226"/>
        <end position="286"/>
    </location>
</feature>
<name>A0A9D1PTE0_9SPIO</name>
<reference evidence="3" key="1">
    <citation type="journal article" date="2021" name="PeerJ">
        <title>Extensive microbial diversity within the chicken gut microbiome revealed by metagenomics and culture.</title>
        <authorList>
            <person name="Gilroy R."/>
            <person name="Ravi A."/>
            <person name="Getino M."/>
            <person name="Pursley I."/>
            <person name="Horton D.L."/>
            <person name="Alikhan N.F."/>
            <person name="Baker D."/>
            <person name="Gharbi K."/>
            <person name="Hall N."/>
            <person name="Watson M."/>
            <person name="Adriaenssens E.M."/>
            <person name="Foster-Nyarko E."/>
            <person name="Jarju S."/>
            <person name="Secka A."/>
            <person name="Antonio M."/>
            <person name="Oren A."/>
            <person name="Chaudhuri R.R."/>
            <person name="La Ragione R."/>
            <person name="Hildebrand F."/>
            <person name="Pallen M.J."/>
        </authorList>
    </citation>
    <scope>NUCLEOTIDE SEQUENCE</scope>
    <source>
        <strain evidence="3">Gambia11-129</strain>
    </source>
</reference>
<reference evidence="3" key="2">
    <citation type="submission" date="2021-04" db="EMBL/GenBank/DDBJ databases">
        <authorList>
            <person name="Gilroy R."/>
        </authorList>
    </citation>
    <scope>NUCLEOTIDE SEQUENCE</scope>
    <source>
        <strain evidence="3">Gambia11-129</strain>
    </source>
</reference>
<gene>
    <name evidence="3" type="ORF">IAB12_05360</name>
</gene>
<dbReference type="InterPro" id="IPR003777">
    <property type="entry name" value="XdhC_CoxI"/>
</dbReference>
<dbReference type="EMBL" id="DXHU01000020">
    <property type="protein sequence ID" value="HIV99183.1"/>
    <property type="molecule type" value="Genomic_DNA"/>
</dbReference>
<sequence>MREYYKKLDNILRKNSAIRKVNISGEALFSLDGEILAATESFTDNEKTFSFITSYMPTICMLGAGHVAKAVFDTLSPLGFRFIIIDDRKEILTENRFPSASLICSSFSTLDYDFCKVTNPYFLVFTHAHLHDEEALSYVLKFKSHYYGMIGSERKIALTYSNMEKKGFSRETLDSVHSPVGVKINAETPEEIAISIAAEIIATYRKNKKTVFISSDLIKKIIEIDEDAVLAEIVSKKGSAPRGAGSFMIITQSSFFFTIGGGSLENQVISDARSILENRNDSMLKYYDMEEKGGLDMACGGKEEIMFRLIRKDV</sequence>
<evidence type="ECO:0000313" key="4">
    <source>
        <dbReference type="Proteomes" id="UP000823936"/>
    </source>
</evidence>
<dbReference type="AlphaFoldDB" id="A0A9D1PTE0"/>
<proteinExistence type="predicted"/>
<evidence type="ECO:0000259" key="1">
    <source>
        <dbReference type="Pfam" id="PF02625"/>
    </source>
</evidence>
<dbReference type="PANTHER" id="PTHR30388:SF6">
    <property type="entry name" value="XANTHINE DEHYDROGENASE SUBUNIT A-RELATED"/>
    <property type="match status" value="1"/>
</dbReference>
<evidence type="ECO:0000259" key="2">
    <source>
        <dbReference type="Pfam" id="PF13478"/>
    </source>
</evidence>